<dbReference type="NCBIfam" id="TIGR00813">
    <property type="entry name" value="sss"/>
    <property type="match status" value="1"/>
</dbReference>
<dbReference type="PROSITE" id="PS50283">
    <property type="entry name" value="NA_SOLUT_SYMP_3"/>
    <property type="match status" value="1"/>
</dbReference>
<evidence type="ECO:0000256" key="7">
    <source>
        <dbReference type="SAM" id="Phobius"/>
    </source>
</evidence>
<keyword evidence="3 7" id="KW-0812">Transmembrane</keyword>
<accession>A0A2K9PN80</accession>
<proteinExistence type="inferred from homology"/>
<evidence type="ECO:0000313" key="8">
    <source>
        <dbReference type="EMBL" id="AUP78514.1"/>
    </source>
</evidence>
<feature type="transmembrane region" description="Helical" evidence="7">
    <location>
        <begin position="335"/>
        <end position="359"/>
    </location>
</feature>
<feature type="transmembrane region" description="Helical" evidence="7">
    <location>
        <begin position="412"/>
        <end position="430"/>
    </location>
</feature>
<keyword evidence="5 7" id="KW-0472">Membrane</keyword>
<evidence type="ECO:0000256" key="6">
    <source>
        <dbReference type="RuleBase" id="RU362091"/>
    </source>
</evidence>
<evidence type="ECO:0000256" key="3">
    <source>
        <dbReference type="ARBA" id="ARBA00022692"/>
    </source>
</evidence>
<keyword evidence="9" id="KW-1185">Reference proteome</keyword>
<feature type="transmembrane region" description="Helical" evidence="7">
    <location>
        <begin position="502"/>
        <end position="522"/>
    </location>
</feature>
<name>A0A2K9PN80_9FLAO</name>
<feature type="transmembrane region" description="Helical" evidence="7">
    <location>
        <begin position="125"/>
        <end position="149"/>
    </location>
</feature>
<organism evidence="8 9">
    <name type="scientific">Flavivirga eckloniae</name>
    <dbReference type="NCBI Taxonomy" id="1803846"/>
    <lineage>
        <taxon>Bacteria</taxon>
        <taxon>Pseudomonadati</taxon>
        <taxon>Bacteroidota</taxon>
        <taxon>Flavobacteriia</taxon>
        <taxon>Flavobacteriales</taxon>
        <taxon>Flavobacteriaceae</taxon>
        <taxon>Flavivirga</taxon>
    </lineage>
</organism>
<dbReference type="AlphaFoldDB" id="A0A2K9PN80"/>
<dbReference type="InterPro" id="IPR038377">
    <property type="entry name" value="Na/Glc_symporter_sf"/>
</dbReference>
<feature type="transmembrane region" description="Helical" evidence="7">
    <location>
        <begin position="284"/>
        <end position="304"/>
    </location>
</feature>
<reference evidence="8 9" key="1">
    <citation type="submission" date="2018-01" db="EMBL/GenBank/DDBJ databases">
        <title>Complete genome sequence of Flavivirga eckloniae ECD14 isolated from seaweed Ecklonia cava.</title>
        <authorList>
            <person name="Lee J.H."/>
            <person name="Baik K.S."/>
            <person name="Seong C.N."/>
        </authorList>
    </citation>
    <scope>NUCLEOTIDE SEQUENCE [LARGE SCALE GENOMIC DNA]</scope>
    <source>
        <strain evidence="8 9">ECD14</strain>
    </source>
</reference>
<dbReference type="PANTHER" id="PTHR11819:SF195">
    <property type="entry name" value="SODIUM_GLUCOSE COTRANSPORTER 4"/>
    <property type="match status" value="1"/>
</dbReference>
<dbReference type="InterPro" id="IPR001734">
    <property type="entry name" value="Na/solute_symporter"/>
</dbReference>
<sequence>MKHLEILDYAVFGLYFFLVIGVAIYVSHKPKGHERSAEDYFLAGRSLPWWIIGASLIASNISTEQIIGMNGTAFESGIAVISYALIGAAVSILIVGKFFLPKFLEGKIYSMPEFLKKRFNKKVSTLMSVFWILVYVFVNLTSVLSLGAITLEAVLGIPIFYSVVCLAFVSAIYTIYGGLSAVAWTDFIQVGVLILGGLAVVWLGLDEVALKYSGKGFVKGVSTLLEVQADKFHTVLPRTHEELPWTGVFLGGLWIAALSYWGCNQYIIQRALAAKNLKEAQHGLLFAAILSVIVAVIIVIPGVIASELFSEQITSRDQAFPVLIRELLPVGYSGLVIAALIAAIISSLNSMCNSVATIFTMDIYKGMIDKKASEYSLVKTGRIATAIALVLAIAVTPAVASMGKLFSFIQEYTGFVTPGVLCIFLTGLFWKRTTSKAALWVVMLTIPISIIFKVFLPELAFLDRMMLTFLILLLITVLISVFSSKTSETILDNFKTTEKASALYNIGALILTSLIAVFYIVFQ</sequence>
<feature type="transmembrane region" description="Helical" evidence="7">
    <location>
        <begin position="461"/>
        <end position="482"/>
    </location>
</feature>
<feature type="transmembrane region" description="Helical" evidence="7">
    <location>
        <begin position="437"/>
        <end position="455"/>
    </location>
</feature>
<dbReference type="Gene3D" id="1.20.1730.10">
    <property type="entry name" value="Sodium/glucose cotransporter"/>
    <property type="match status" value="1"/>
</dbReference>
<evidence type="ECO:0000313" key="9">
    <source>
        <dbReference type="Proteomes" id="UP000235826"/>
    </source>
</evidence>
<gene>
    <name evidence="8" type="ORF">C1H87_07240</name>
</gene>
<feature type="transmembrane region" description="Helical" evidence="7">
    <location>
        <begin position="187"/>
        <end position="205"/>
    </location>
</feature>
<feature type="transmembrane region" description="Helical" evidence="7">
    <location>
        <begin position="6"/>
        <end position="26"/>
    </location>
</feature>
<dbReference type="Proteomes" id="UP000235826">
    <property type="component" value="Chromosome"/>
</dbReference>
<feature type="transmembrane region" description="Helical" evidence="7">
    <location>
        <begin position="243"/>
        <end position="263"/>
    </location>
</feature>
<dbReference type="KEGG" id="fek:C1H87_07240"/>
<protein>
    <submittedName>
        <fullName evidence="8">Sodium/glucose cotransporter</fullName>
    </submittedName>
</protein>
<feature type="transmembrane region" description="Helical" evidence="7">
    <location>
        <begin position="47"/>
        <end position="68"/>
    </location>
</feature>
<comment type="subcellular location">
    <subcellularLocation>
        <location evidence="1">Membrane</location>
        <topology evidence="1">Multi-pass membrane protein</topology>
    </subcellularLocation>
</comment>
<dbReference type="Pfam" id="PF00474">
    <property type="entry name" value="SSF"/>
    <property type="match status" value="1"/>
</dbReference>
<dbReference type="OrthoDB" id="9814523at2"/>
<evidence type="ECO:0000256" key="1">
    <source>
        <dbReference type="ARBA" id="ARBA00004141"/>
    </source>
</evidence>
<dbReference type="PANTHER" id="PTHR11819">
    <property type="entry name" value="SOLUTE CARRIER FAMILY 5"/>
    <property type="match status" value="1"/>
</dbReference>
<comment type="similarity">
    <text evidence="2 6">Belongs to the sodium:solute symporter (SSF) (TC 2.A.21) family.</text>
</comment>
<dbReference type="GO" id="GO:0005886">
    <property type="term" value="C:plasma membrane"/>
    <property type="evidence" value="ECO:0007669"/>
    <property type="project" value="TreeGrafter"/>
</dbReference>
<dbReference type="RefSeq" id="WP_102755169.1">
    <property type="nucleotide sequence ID" value="NZ_CP025791.1"/>
</dbReference>
<evidence type="ECO:0000256" key="4">
    <source>
        <dbReference type="ARBA" id="ARBA00022989"/>
    </source>
</evidence>
<feature type="transmembrane region" description="Helical" evidence="7">
    <location>
        <begin position="155"/>
        <end position="175"/>
    </location>
</feature>
<dbReference type="GO" id="GO:0005412">
    <property type="term" value="F:D-glucose:sodium symporter activity"/>
    <property type="evidence" value="ECO:0007669"/>
    <property type="project" value="TreeGrafter"/>
</dbReference>
<feature type="transmembrane region" description="Helical" evidence="7">
    <location>
        <begin position="80"/>
        <end position="104"/>
    </location>
</feature>
<evidence type="ECO:0000256" key="5">
    <source>
        <dbReference type="ARBA" id="ARBA00023136"/>
    </source>
</evidence>
<feature type="transmembrane region" description="Helical" evidence="7">
    <location>
        <begin position="380"/>
        <end position="400"/>
    </location>
</feature>
<dbReference type="EMBL" id="CP025791">
    <property type="protein sequence ID" value="AUP78514.1"/>
    <property type="molecule type" value="Genomic_DNA"/>
</dbReference>
<evidence type="ECO:0000256" key="2">
    <source>
        <dbReference type="ARBA" id="ARBA00006434"/>
    </source>
</evidence>
<keyword evidence="4 7" id="KW-1133">Transmembrane helix</keyword>